<feature type="compositionally biased region" description="Polar residues" evidence="2">
    <location>
        <begin position="104"/>
        <end position="113"/>
    </location>
</feature>
<feature type="compositionally biased region" description="Low complexity" evidence="2">
    <location>
        <begin position="114"/>
        <end position="125"/>
    </location>
</feature>
<evidence type="ECO:0000313" key="4">
    <source>
        <dbReference type="EMBL" id="KAK4194774.1"/>
    </source>
</evidence>
<dbReference type="InterPro" id="IPR011990">
    <property type="entry name" value="TPR-like_helical_dom_sf"/>
</dbReference>
<comment type="caution">
    <text evidence="4">The sequence shown here is derived from an EMBL/GenBank/DDBJ whole genome shotgun (WGS) entry which is preliminary data.</text>
</comment>
<feature type="domain" description="Pentatricopeptide repeat-containing protein-mitochondrial" evidence="3">
    <location>
        <begin position="410"/>
        <end position="538"/>
    </location>
</feature>
<evidence type="ECO:0000256" key="2">
    <source>
        <dbReference type="SAM" id="MobiDB-lite"/>
    </source>
</evidence>
<name>A0AAN6X6I1_9PEZI</name>
<dbReference type="PANTHER" id="PTHR47447">
    <property type="entry name" value="OS03G0856100 PROTEIN"/>
    <property type="match status" value="1"/>
</dbReference>
<feature type="compositionally biased region" description="Polar residues" evidence="2">
    <location>
        <begin position="42"/>
        <end position="70"/>
    </location>
</feature>
<dbReference type="Proteomes" id="UP001303160">
    <property type="component" value="Unassembled WGS sequence"/>
</dbReference>
<proteinExistence type="predicted"/>
<dbReference type="Pfam" id="PF23276">
    <property type="entry name" value="TPR_24"/>
    <property type="match status" value="1"/>
</dbReference>
<dbReference type="Gene3D" id="1.25.40.10">
    <property type="entry name" value="Tetratricopeptide repeat domain"/>
    <property type="match status" value="1"/>
</dbReference>
<accession>A0AAN6X6I1</accession>
<gene>
    <name evidence="4" type="ORF">QBC40DRAFT_187374</name>
</gene>
<dbReference type="AlphaFoldDB" id="A0AAN6X6I1"/>
<dbReference type="EMBL" id="MU864040">
    <property type="protein sequence ID" value="KAK4194774.1"/>
    <property type="molecule type" value="Genomic_DNA"/>
</dbReference>
<sequence>MTAPRQAVDGLWRCLCPSIDAALLRGTSSVQRRFTSTAAVTGAFQQQQDGSNSSEQQQRSPSSAETQQGEIHTLDINRPKKKRFNPDLRSHHEKEEQRKLVSERTATQLQRDGSSSTTVTTTTATSTPGVLLSNLKPLLSQLSLSDTGAQPFPLSEVSSLSTPQLLHVLDRLINRHKHVKRFTGASIRALVDHLVKDRGVKPDELIYRALVVANLDPDTGSAWELEDIIKEMDKENIAPSEGFWRWAVKVLAVHPDYTLRNLVLRRIGVVYGEELVRRVREDVILGLMRERQEEGALELLEEVVGWEEEEEMEKGGGEGKMKRWMSGTGWDTVVFLLGQRGHTEEAWGVFMRRLELEGKRGGGGVMGELEGWPMEVWYFMLEECSRENHLEGTKFLWGRLVEGGLVVPSDGMLNNILNTGARHCDEELATGAFRELAARGTKMTAVHYEALVDCYADQGKLEEALEVLSIKAEAFSSAGHSAETRSILRLLVREPEMANRLFEIMKELQEKGRKVPASGPWVLLEFVGEKGDMEATIEAAERVLPLVEHDAWPLSFLCSQAKTVEDWILIAEAYPRIGPSMPRGKALFALDEMVRHLAVDRQGDLDLAFARLWDMGEHLWLKLSTNYKYPTDEMLLALLDRCYWERDSRIWAVIDLARKTGIQVDESDMEKLGAISKPEVEKEILVPSNRLFWDDRGV</sequence>
<organism evidence="4 5">
    <name type="scientific">Triangularia verruculosa</name>
    <dbReference type="NCBI Taxonomy" id="2587418"/>
    <lineage>
        <taxon>Eukaryota</taxon>
        <taxon>Fungi</taxon>
        <taxon>Dikarya</taxon>
        <taxon>Ascomycota</taxon>
        <taxon>Pezizomycotina</taxon>
        <taxon>Sordariomycetes</taxon>
        <taxon>Sordariomycetidae</taxon>
        <taxon>Sordariales</taxon>
        <taxon>Podosporaceae</taxon>
        <taxon>Triangularia</taxon>
    </lineage>
</organism>
<reference evidence="4" key="1">
    <citation type="journal article" date="2023" name="Mol. Phylogenet. Evol.">
        <title>Genome-scale phylogeny and comparative genomics of the fungal order Sordariales.</title>
        <authorList>
            <person name="Hensen N."/>
            <person name="Bonometti L."/>
            <person name="Westerberg I."/>
            <person name="Brannstrom I.O."/>
            <person name="Guillou S."/>
            <person name="Cros-Aarteil S."/>
            <person name="Calhoun S."/>
            <person name="Haridas S."/>
            <person name="Kuo A."/>
            <person name="Mondo S."/>
            <person name="Pangilinan J."/>
            <person name="Riley R."/>
            <person name="LaButti K."/>
            <person name="Andreopoulos B."/>
            <person name="Lipzen A."/>
            <person name="Chen C."/>
            <person name="Yan M."/>
            <person name="Daum C."/>
            <person name="Ng V."/>
            <person name="Clum A."/>
            <person name="Steindorff A."/>
            <person name="Ohm R.A."/>
            <person name="Martin F."/>
            <person name="Silar P."/>
            <person name="Natvig D.O."/>
            <person name="Lalanne C."/>
            <person name="Gautier V."/>
            <person name="Ament-Velasquez S.L."/>
            <person name="Kruys A."/>
            <person name="Hutchinson M.I."/>
            <person name="Powell A.J."/>
            <person name="Barry K."/>
            <person name="Miller A.N."/>
            <person name="Grigoriev I.V."/>
            <person name="Debuchy R."/>
            <person name="Gladieux P."/>
            <person name="Hiltunen Thoren M."/>
            <person name="Johannesson H."/>
        </authorList>
    </citation>
    <scope>NUCLEOTIDE SEQUENCE</scope>
    <source>
        <strain evidence="4">CBS 315.58</strain>
    </source>
</reference>
<keyword evidence="1" id="KW-0677">Repeat</keyword>
<dbReference type="InterPro" id="IPR057027">
    <property type="entry name" value="TPR_mt"/>
</dbReference>
<feature type="compositionally biased region" description="Basic and acidic residues" evidence="2">
    <location>
        <begin position="72"/>
        <end position="102"/>
    </location>
</feature>
<evidence type="ECO:0000256" key="1">
    <source>
        <dbReference type="ARBA" id="ARBA00022737"/>
    </source>
</evidence>
<keyword evidence="5" id="KW-1185">Reference proteome</keyword>
<feature type="region of interest" description="Disordered" evidence="2">
    <location>
        <begin position="42"/>
        <end position="125"/>
    </location>
</feature>
<dbReference type="PANTHER" id="PTHR47447:SF25">
    <property type="entry name" value="SAP DOMAIN-CONTAINING PROTEIN"/>
    <property type="match status" value="1"/>
</dbReference>
<protein>
    <recommendedName>
        <fullName evidence="3">Pentatricopeptide repeat-containing protein-mitochondrial domain-containing protein</fullName>
    </recommendedName>
</protein>
<evidence type="ECO:0000313" key="5">
    <source>
        <dbReference type="Proteomes" id="UP001303160"/>
    </source>
</evidence>
<evidence type="ECO:0000259" key="3">
    <source>
        <dbReference type="Pfam" id="PF23276"/>
    </source>
</evidence>
<reference evidence="4" key="2">
    <citation type="submission" date="2023-05" db="EMBL/GenBank/DDBJ databases">
        <authorList>
            <consortium name="Lawrence Berkeley National Laboratory"/>
            <person name="Steindorff A."/>
            <person name="Hensen N."/>
            <person name="Bonometti L."/>
            <person name="Westerberg I."/>
            <person name="Brannstrom I.O."/>
            <person name="Guillou S."/>
            <person name="Cros-Aarteil S."/>
            <person name="Calhoun S."/>
            <person name="Haridas S."/>
            <person name="Kuo A."/>
            <person name="Mondo S."/>
            <person name="Pangilinan J."/>
            <person name="Riley R."/>
            <person name="Labutti K."/>
            <person name="Andreopoulos B."/>
            <person name="Lipzen A."/>
            <person name="Chen C."/>
            <person name="Yanf M."/>
            <person name="Daum C."/>
            <person name="Ng V."/>
            <person name="Clum A."/>
            <person name="Ohm R."/>
            <person name="Martin F."/>
            <person name="Silar P."/>
            <person name="Natvig D."/>
            <person name="Lalanne C."/>
            <person name="Gautier V."/>
            <person name="Ament-Velasquez S.L."/>
            <person name="Kruys A."/>
            <person name="Hutchinson M.I."/>
            <person name="Powell A.J."/>
            <person name="Barry K."/>
            <person name="Miller A.N."/>
            <person name="Grigoriev I.V."/>
            <person name="Debuchy R."/>
            <person name="Gladieux P."/>
            <person name="Thoren M.H."/>
            <person name="Johannesson H."/>
        </authorList>
    </citation>
    <scope>NUCLEOTIDE SEQUENCE</scope>
    <source>
        <strain evidence="4">CBS 315.58</strain>
    </source>
</reference>